<proteinExistence type="predicted"/>
<reference evidence="1" key="1">
    <citation type="submission" date="2018-05" db="EMBL/GenBank/DDBJ databases">
        <authorList>
            <person name="Lanie J.A."/>
            <person name="Ng W.-L."/>
            <person name="Kazmierczak K.M."/>
            <person name="Andrzejewski T.M."/>
            <person name="Davidsen T.M."/>
            <person name="Wayne K.J."/>
            <person name="Tettelin H."/>
            <person name="Glass J.I."/>
            <person name="Rusch D."/>
            <person name="Podicherti R."/>
            <person name="Tsui H.-C.T."/>
            <person name="Winkler M.E."/>
        </authorList>
    </citation>
    <scope>NUCLEOTIDE SEQUENCE</scope>
</reference>
<gene>
    <name evidence="1" type="ORF">METZ01_LOCUS337797</name>
</gene>
<dbReference type="EMBL" id="UINC01114558">
    <property type="protein sequence ID" value="SVC84943.1"/>
    <property type="molecule type" value="Genomic_DNA"/>
</dbReference>
<evidence type="ECO:0000313" key="1">
    <source>
        <dbReference type="EMBL" id="SVC84943.1"/>
    </source>
</evidence>
<feature type="non-terminal residue" evidence="1">
    <location>
        <position position="139"/>
    </location>
</feature>
<accession>A0A382QHB6</accession>
<sequence length="139" mass="15200">MRQLAELCAAHPLEPKILLAPGVRAGYDLTTVLARSGQQWTNLRVTTPVLDAAEQMEPQMTALGVRRLRPEGRRRLVDALLADWPLAERRYFRGMAAGVRATDAGLAQSLYNTFNALRLAHVLPEHIASQSEASLSTGG</sequence>
<organism evidence="1">
    <name type="scientific">marine metagenome</name>
    <dbReference type="NCBI Taxonomy" id="408172"/>
    <lineage>
        <taxon>unclassified sequences</taxon>
        <taxon>metagenomes</taxon>
        <taxon>ecological metagenomes</taxon>
    </lineage>
</organism>
<name>A0A382QHB6_9ZZZZ</name>
<protein>
    <submittedName>
        <fullName evidence="1">Uncharacterized protein</fullName>
    </submittedName>
</protein>
<dbReference type="AlphaFoldDB" id="A0A382QHB6"/>